<keyword evidence="2" id="KW-1185">Reference proteome</keyword>
<sequence length="183" mass="20084">MTTEQALYGVLSTGACLVRHQQFPKRQQHDWPCAINAPGWFNVPDCRSSVSVTTCPVSSDCDDPSQRLQFGQGWQFASVASSTLNQFTFFMSQMQSAFGGNLGPIFTPKTGHHRIRAPFADLLPPFAVQSFFHRPSSSPSSSLSFDMLPPNFALVMRSIIPGIVSSLISLGLSTYIHQICVLL</sequence>
<reference evidence="2" key="1">
    <citation type="journal article" date="2018" name="BMC Genomics">
        <title>Genomic insights into host adaptation between the wheat stripe rust pathogen (Puccinia striiformis f. sp. tritici) and the barley stripe rust pathogen (Puccinia striiformis f. sp. hordei).</title>
        <authorList>
            <person name="Xia C."/>
            <person name="Wang M."/>
            <person name="Yin C."/>
            <person name="Cornejo O.E."/>
            <person name="Hulbert S.H."/>
            <person name="Chen X."/>
        </authorList>
    </citation>
    <scope>NUCLEOTIDE SEQUENCE [LARGE SCALE GENOMIC DNA]</scope>
    <source>
        <strain evidence="2">93-210</strain>
    </source>
</reference>
<reference evidence="2" key="2">
    <citation type="journal article" date="2018" name="Mol. Plant Microbe Interact.">
        <title>Genome sequence resources for the wheat stripe rust pathogen (Puccinia striiformis f. sp. tritici) and the barley stripe rust pathogen (Puccinia striiformis f. sp. hordei).</title>
        <authorList>
            <person name="Xia C."/>
            <person name="Wang M."/>
            <person name="Yin C."/>
            <person name="Cornejo O.E."/>
            <person name="Hulbert S.H."/>
            <person name="Chen X."/>
        </authorList>
    </citation>
    <scope>NUCLEOTIDE SEQUENCE [LARGE SCALE GENOMIC DNA]</scope>
    <source>
        <strain evidence="2">93-210</strain>
    </source>
</reference>
<evidence type="ECO:0000313" key="2">
    <source>
        <dbReference type="Proteomes" id="UP001060170"/>
    </source>
</evidence>
<name>A0ACC0EQE7_9BASI</name>
<gene>
    <name evidence="1" type="ORF">MJO28_004520</name>
</gene>
<dbReference type="EMBL" id="CM045868">
    <property type="protein sequence ID" value="KAI7957425.1"/>
    <property type="molecule type" value="Genomic_DNA"/>
</dbReference>
<dbReference type="Proteomes" id="UP001060170">
    <property type="component" value="Chromosome 4"/>
</dbReference>
<evidence type="ECO:0000313" key="1">
    <source>
        <dbReference type="EMBL" id="KAI7957425.1"/>
    </source>
</evidence>
<reference evidence="1 2" key="3">
    <citation type="journal article" date="2022" name="Microbiol. Spectr.">
        <title>Folding features and dynamics of 3D genome architecture in plant fungal pathogens.</title>
        <authorList>
            <person name="Xia C."/>
        </authorList>
    </citation>
    <scope>NUCLEOTIDE SEQUENCE [LARGE SCALE GENOMIC DNA]</scope>
    <source>
        <strain evidence="1 2">93-210</strain>
    </source>
</reference>
<proteinExistence type="predicted"/>
<comment type="caution">
    <text evidence="1">The sequence shown here is derived from an EMBL/GenBank/DDBJ whole genome shotgun (WGS) entry which is preliminary data.</text>
</comment>
<accession>A0ACC0EQE7</accession>
<protein>
    <submittedName>
        <fullName evidence="1">Uncharacterized protein</fullName>
    </submittedName>
</protein>
<organism evidence="1 2">
    <name type="scientific">Puccinia striiformis f. sp. tritici</name>
    <dbReference type="NCBI Taxonomy" id="168172"/>
    <lineage>
        <taxon>Eukaryota</taxon>
        <taxon>Fungi</taxon>
        <taxon>Dikarya</taxon>
        <taxon>Basidiomycota</taxon>
        <taxon>Pucciniomycotina</taxon>
        <taxon>Pucciniomycetes</taxon>
        <taxon>Pucciniales</taxon>
        <taxon>Pucciniaceae</taxon>
        <taxon>Puccinia</taxon>
    </lineage>
</organism>